<proteinExistence type="predicted"/>
<evidence type="ECO:0000256" key="15">
    <source>
        <dbReference type="SAM" id="Phobius"/>
    </source>
</evidence>
<reference evidence="18" key="1">
    <citation type="journal article" date="2021" name="PeerJ">
        <title>Extensive microbial diversity within the chicken gut microbiome revealed by metagenomics and culture.</title>
        <authorList>
            <person name="Gilroy R."/>
            <person name="Ravi A."/>
            <person name="Getino M."/>
            <person name="Pursley I."/>
            <person name="Horton D.L."/>
            <person name="Alikhan N.F."/>
            <person name="Baker D."/>
            <person name="Gharbi K."/>
            <person name="Hall N."/>
            <person name="Watson M."/>
            <person name="Adriaenssens E.M."/>
            <person name="Foster-Nyarko E."/>
            <person name="Jarju S."/>
            <person name="Secka A."/>
            <person name="Antonio M."/>
            <person name="Oren A."/>
            <person name="Chaudhuri R.R."/>
            <person name="La Ragione R."/>
            <person name="Hildebrand F."/>
            <person name="Pallen M.J."/>
        </authorList>
    </citation>
    <scope>NUCLEOTIDE SEQUENCE</scope>
    <source>
        <strain evidence="18">CHK196-3914</strain>
    </source>
</reference>
<keyword evidence="14" id="KW-0175">Coiled coil</keyword>
<dbReference type="InterPro" id="IPR005467">
    <property type="entry name" value="His_kinase_dom"/>
</dbReference>
<dbReference type="SUPFAM" id="SSF47384">
    <property type="entry name" value="Homodimeric domain of signal transducing histidine kinase"/>
    <property type="match status" value="1"/>
</dbReference>
<dbReference type="Gene3D" id="1.10.287.130">
    <property type="match status" value="1"/>
</dbReference>
<dbReference type="InterPro" id="IPR036890">
    <property type="entry name" value="HATPase_C_sf"/>
</dbReference>
<dbReference type="AlphaFoldDB" id="A0A9D2K043"/>
<dbReference type="PROSITE" id="PS50109">
    <property type="entry name" value="HIS_KIN"/>
    <property type="match status" value="1"/>
</dbReference>
<dbReference type="Gene3D" id="3.30.565.10">
    <property type="entry name" value="Histidine kinase-like ATPase, C-terminal domain"/>
    <property type="match status" value="1"/>
</dbReference>
<dbReference type="Proteomes" id="UP000824116">
    <property type="component" value="Unassembled WGS sequence"/>
</dbReference>
<evidence type="ECO:0000256" key="13">
    <source>
        <dbReference type="ARBA" id="ARBA00023136"/>
    </source>
</evidence>
<keyword evidence="4" id="KW-1003">Cell membrane</keyword>
<keyword evidence="10" id="KW-0067">ATP-binding</keyword>
<dbReference type="GO" id="GO:0005524">
    <property type="term" value="F:ATP binding"/>
    <property type="evidence" value="ECO:0007669"/>
    <property type="project" value="UniProtKB-KW"/>
</dbReference>
<dbReference type="InterPro" id="IPR050398">
    <property type="entry name" value="HssS/ArlS-like"/>
</dbReference>
<evidence type="ECO:0000256" key="1">
    <source>
        <dbReference type="ARBA" id="ARBA00000085"/>
    </source>
</evidence>
<name>A0A9D2K043_9FIRM</name>
<gene>
    <name evidence="18" type="ORF">H9723_02435</name>
</gene>
<evidence type="ECO:0000259" key="17">
    <source>
        <dbReference type="PROSITE" id="PS50885"/>
    </source>
</evidence>
<dbReference type="SUPFAM" id="SSF158472">
    <property type="entry name" value="HAMP domain-like"/>
    <property type="match status" value="1"/>
</dbReference>
<dbReference type="EMBL" id="DXAY01000055">
    <property type="protein sequence ID" value="HIZ74090.1"/>
    <property type="molecule type" value="Genomic_DNA"/>
</dbReference>
<dbReference type="Pfam" id="PF02518">
    <property type="entry name" value="HATPase_c"/>
    <property type="match status" value="1"/>
</dbReference>
<evidence type="ECO:0000256" key="2">
    <source>
        <dbReference type="ARBA" id="ARBA00004651"/>
    </source>
</evidence>
<evidence type="ECO:0000256" key="6">
    <source>
        <dbReference type="ARBA" id="ARBA00022679"/>
    </source>
</evidence>
<keyword evidence="12" id="KW-0902">Two-component regulatory system</keyword>
<dbReference type="PANTHER" id="PTHR45528">
    <property type="entry name" value="SENSOR HISTIDINE KINASE CPXA"/>
    <property type="match status" value="1"/>
</dbReference>
<feature type="domain" description="HAMP" evidence="17">
    <location>
        <begin position="192"/>
        <end position="244"/>
    </location>
</feature>
<evidence type="ECO:0000256" key="8">
    <source>
        <dbReference type="ARBA" id="ARBA00022741"/>
    </source>
</evidence>
<evidence type="ECO:0000256" key="14">
    <source>
        <dbReference type="SAM" id="Coils"/>
    </source>
</evidence>
<dbReference type="PRINTS" id="PR00344">
    <property type="entry name" value="BCTRLSENSOR"/>
</dbReference>
<dbReference type="FunFam" id="1.10.287.130:FF:000001">
    <property type="entry name" value="Two-component sensor histidine kinase"/>
    <property type="match status" value="1"/>
</dbReference>
<keyword evidence="9 18" id="KW-0418">Kinase</keyword>
<dbReference type="SMART" id="SM00387">
    <property type="entry name" value="HATPase_c"/>
    <property type="match status" value="1"/>
</dbReference>
<comment type="subcellular location">
    <subcellularLocation>
        <location evidence="2">Cell membrane</location>
        <topology evidence="2">Multi-pass membrane protein</topology>
    </subcellularLocation>
</comment>
<evidence type="ECO:0000256" key="10">
    <source>
        <dbReference type="ARBA" id="ARBA00022840"/>
    </source>
</evidence>
<evidence type="ECO:0000256" key="9">
    <source>
        <dbReference type="ARBA" id="ARBA00022777"/>
    </source>
</evidence>
<organism evidence="18 19">
    <name type="scientific">Candidatus Mediterraneibacter stercoravium</name>
    <dbReference type="NCBI Taxonomy" id="2838685"/>
    <lineage>
        <taxon>Bacteria</taxon>
        <taxon>Bacillati</taxon>
        <taxon>Bacillota</taxon>
        <taxon>Clostridia</taxon>
        <taxon>Lachnospirales</taxon>
        <taxon>Lachnospiraceae</taxon>
        <taxon>Mediterraneibacter</taxon>
    </lineage>
</organism>
<feature type="coiled-coil region" evidence="14">
    <location>
        <begin position="232"/>
        <end position="263"/>
    </location>
</feature>
<evidence type="ECO:0000256" key="7">
    <source>
        <dbReference type="ARBA" id="ARBA00022692"/>
    </source>
</evidence>
<comment type="catalytic activity">
    <reaction evidence="1">
        <text>ATP + protein L-histidine = ADP + protein N-phospho-L-histidine.</text>
        <dbReference type="EC" id="2.7.13.3"/>
    </reaction>
</comment>
<evidence type="ECO:0000256" key="4">
    <source>
        <dbReference type="ARBA" id="ARBA00022475"/>
    </source>
</evidence>
<dbReference type="CDD" id="cd06225">
    <property type="entry name" value="HAMP"/>
    <property type="match status" value="1"/>
</dbReference>
<dbReference type="CDD" id="cd00082">
    <property type="entry name" value="HisKA"/>
    <property type="match status" value="1"/>
</dbReference>
<evidence type="ECO:0000256" key="11">
    <source>
        <dbReference type="ARBA" id="ARBA00022989"/>
    </source>
</evidence>
<dbReference type="InterPro" id="IPR003660">
    <property type="entry name" value="HAMP_dom"/>
</dbReference>
<dbReference type="GO" id="GO:0000155">
    <property type="term" value="F:phosphorelay sensor kinase activity"/>
    <property type="evidence" value="ECO:0007669"/>
    <property type="project" value="InterPro"/>
</dbReference>
<keyword evidence="6" id="KW-0808">Transferase</keyword>
<evidence type="ECO:0000256" key="12">
    <source>
        <dbReference type="ARBA" id="ARBA00023012"/>
    </source>
</evidence>
<dbReference type="Pfam" id="PF00672">
    <property type="entry name" value="HAMP"/>
    <property type="match status" value="1"/>
</dbReference>
<reference evidence="18" key="2">
    <citation type="submission" date="2021-04" db="EMBL/GenBank/DDBJ databases">
        <authorList>
            <person name="Gilroy R."/>
        </authorList>
    </citation>
    <scope>NUCLEOTIDE SEQUENCE</scope>
    <source>
        <strain evidence="18">CHK196-3914</strain>
    </source>
</reference>
<evidence type="ECO:0000259" key="16">
    <source>
        <dbReference type="PROSITE" id="PS50109"/>
    </source>
</evidence>
<evidence type="ECO:0000256" key="5">
    <source>
        <dbReference type="ARBA" id="ARBA00022553"/>
    </source>
</evidence>
<dbReference type="SUPFAM" id="SSF55874">
    <property type="entry name" value="ATPase domain of HSP90 chaperone/DNA topoisomerase II/histidine kinase"/>
    <property type="match status" value="1"/>
</dbReference>
<dbReference type="InterPro" id="IPR003594">
    <property type="entry name" value="HATPase_dom"/>
</dbReference>
<dbReference type="PROSITE" id="PS50885">
    <property type="entry name" value="HAMP"/>
    <property type="match status" value="1"/>
</dbReference>
<dbReference type="Gene3D" id="6.10.340.10">
    <property type="match status" value="1"/>
</dbReference>
<dbReference type="InterPro" id="IPR003661">
    <property type="entry name" value="HisK_dim/P_dom"/>
</dbReference>
<dbReference type="InterPro" id="IPR004358">
    <property type="entry name" value="Sig_transdc_His_kin-like_C"/>
</dbReference>
<keyword evidence="11 15" id="KW-1133">Transmembrane helix</keyword>
<feature type="transmembrane region" description="Helical" evidence="15">
    <location>
        <begin position="171"/>
        <end position="190"/>
    </location>
</feature>
<dbReference type="GO" id="GO:0005886">
    <property type="term" value="C:plasma membrane"/>
    <property type="evidence" value="ECO:0007669"/>
    <property type="project" value="UniProtKB-SubCell"/>
</dbReference>
<evidence type="ECO:0000256" key="3">
    <source>
        <dbReference type="ARBA" id="ARBA00012438"/>
    </source>
</evidence>
<dbReference type="SMART" id="SM00304">
    <property type="entry name" value="HAMP"/>
    <property type="match status" value="1"/>
</dbReference>
<dbReference type="PANTHER" id="PTHR45528:SF1">
    <property type="entry name" value="SENSOR HISTIDINE KINASE CPXA"/>
    <property type="match status" value="1"/>
</dbReference>
<keyword evidence="13 15" id="KW-0472">Membrane</keyword>
<evidence type="ECO:0000313" key="19">
    <source>
        <dbReference type="Proteomes" id="UP000824116"/>
    </source>
</evidence>
<feature type="transmembrane region" description="Helical" evidence="15">
    <location>
        <begin position="12"/>
        <end position="32"/>
    </location>
</feature>
<keyword evidence="8" id="KW-0547">Nucleotide-binding</keyword>
<evidence type="ECO:0000313" key="18">
    <source>
        <dbReference type="EMBL" id="HIZ74090.1"/>
    </source>
</evidence>
<dbReference type="Pfam" id="PF00512">
    <property type="entry name" value="HisKA"/>
    <property type="match status" value="1"/>
</dbReference>
<sequence length="490" mass="56336">MKHSIKRQLAGIFIGVMAGTFLCCGLVNALFLEEYYLNNKKETVVGAYSILNQGFREGREDEEDFISQLDLICSTDNISVFVMDNSGAPRLYTNRDYQILKQKLYNYIFGIDSREVTVLNREENYTLRESRDYLTQADYLEVIGTLDTGEPFIMQTALESIRESAAISNRFFLYIAFAAVAVSSLLIWWLSRRISEPVLELTDISRRMTELDFDAKFTSDVQNEIGVLGHHINQLSETLEKTISELKTANNELQKDIERKTQIDEMRKEFLSNVSHELKTPIALIQGYAEGLKECINDDAESRDFYCEVIMDEAGKMNTMVKNLLSLNQLEFGNDVVTMERFDITALIRNVLNSSKILMSQKEIHLIFKETEEISVWADEFKIEEVVTNYISNAINHCEFDKVIEVKIVKETDTVRVSVFNTGRPIPEEDLDKIWQKFYKVDKARTREYGGSGIGLSIVKAIMESLHRECGVQNYDNGVEFWFELDAKMS</sequence>
<keyword evidence="7 15" id="KW-0812">Transmembrane</keyword>
<protein>
    <recommendedName>
        <fullName evidence="3">histidine kinase</fullName>
        <ecNumber evidence="3">2.7.13.3</ecNumber>
    </recommendedName>
</protein>
<keyword evidence="5" id="KW-0597">Phosphoprotein</keyword>
<dbReference type="EC" id="2.7.13.3" evidence="3"/>
<feature type="domain" description="Histidine kinase" evidence="16">
    <location>
        <begin position="273"/>
        <end position="489"/>
    </location>
</feature>
<dbReference type="InterPro" id="IPR036097">
    <property type="entry name" value="HisK_dim/P_sf"/>
</dbReference>
<accession>A0A9D2K043</accession>
<dbReference type="SMART" id="SM00388">
    <property type="entry name" value="HisKA"/>
    <property type="match status" value="1"/>
</dbReference>
<comment type="caution">
    <text evidence="18">The sequence shown here is derived from an EMBL/GenBank/DDBJ whole genome shotgun (WGS) entry which is preliminary data.</text>
</comment>